<evidence type="ECO:0000259" key="3">
    <source>
        <dbReference type="PROSITE" id="PS51186"/>
    </source>
</evidence>
<dbReference type="Proteomes" id="UP000180246">
    <property type="component" value="Unassembled WGS sequence"/>
</dbReference>
<proteinExistence type="predicted"/>
<protein>
    <submittedName>
        <fullName evidence="4">Acetyltransferase family protein</fullName>
    </submittedName>
</protein>
<dbReference type="PROSITE" id="PS51186">
    <property type="entry name" value="GNAT"/>
    <property type="match status" value="1"/>
</dbReference>
<dbReference type="EMBL" id="JRYB01000001">
    <property type="protein sequence ID" value="OIJ41603.1"/>
    <property type="molecule type" value="Genomic_DNA"/>
</dbReference>
<dbReference type="Pfam" id="PF00583">
    <property type="entry name" value="Acetyltransf_1"/>
    <property type="match status" value="1"/>
</dbReference>
<dbReference type="GO" id="GO:0016747">
    <property type="term" value="F:acyltransferase activity, transferring groups other than amino-acyl groups"/>
    <property type="evidence" value="ECO:0007669"/>
    <property type="project" value="InterPro"/>
</dbReference>
<keyword evidence="1 4" id="KW-0808">Transferase</keyword>
<dbReference type="InterPro" id="IPR050832">
    <property type="entry name" value="Bact_Acetyltransf"/>
</dbReference>
<dbReference type="Gene3D" id="3.40.630.30">
    <property type="match status" value="1"/>
</dbReference>
<organism evidence="4 5">
    <name type="scientific">Massilia timonae</name>
    <dbReference type="NCBI Taxonomy" id="47229"/>
    <lineage>
        <taxon>Bacteria</taxon>
        <taxon>Pseudomonadati</taxon>
        <taxon>Pseudomonadota</taxon>
        <taxon>Betaproteobacteria</taxon>
        <taxon>Burkholderiales</taxon>
        <taxon>Oxalobacteraceae</taxon>
        <taxon>Telluria group</taxon>
        <taxon>Massilia</taxon>
    </lineage>
</organism>
<feature type="domain" description="N-acetyltransferase" evidence="3">
    <location>
        <begin position="9"/>
        <end position="159"/>
    </location>
</feature>
<evidence type="ECO:0000313" key="5">
    <source>
        <dbReference type="Proteomes" id="UP000180246"/>
    </source>
</evidence>
<name>A0A1S2N9T0_9BURK</name>
<reference evidence="4 5" key="1">
    <citation type="submission" date="2014-10" db="EMBL/GenBank/DDBJ databases">
        <authorList>
            <person name="Seo M.-J."/>
            <person name="Seok Y.J."/>
            <person name="Cha I.-T."/>
        </authorList>
    </citation>
    <scope>NUCLEOTIDE SEQUENCE [LARGE SCALE GENOMIC DNA]</scope>
    <source>
        <strain evidence="4 5">NEU</strain>
    </source>
</reference>
<dbReference type="PANTHER" id="PTHR43877">
    <property type="entry name" value="AMINOALKYLPHOSPHONATE N-ACETYLTRANSFERASE-RELATED-RELATED"/>
    <property type="match status" value="1"/>
</dbReference>
<dbReference type="InterPro" id="IPR000182">
    <property type="entry name" value="GNAT_dom"/>
</dbReference>
<evidence type="ECO:0000256" key="2">
    <source>
        <dbReference type="ARBA" id="ARBA00023315"/>
    </source>
</evidence>
<accession>A0A1S2N9T0</accession>
<gene>
    <name evidence="4" type="ORF">LO55_4788</name>
</gene>
<dbReference type="AlphaFoldDB" id="A0A1S2N9T0"/>
<dbReference type="RefSeq" id="WP_071363345.1">
    <property type="nucleotide sequence ID" value="NZ_JRYB01000001.1"/>
</dbReference>
<keyword evidence="2" id="KW-0012">Acyltransferase</keyword>
<evidence type="ECO:0000256" key="1">
    <source>
        <dbReference type="ARBA" id="ARBA00022679"/>
    </source>
</evidence>
<dbReference type="PANTHER" id="PTHR43877:SF2">
    <property type="entry name" value="AMINOALKYLPHOSPHONATE N-ACETYLTRANSFERASE-RELATED"/>
    <property type="match status" value="1"/>
</dbReference>
<comment type="caution">
    <text evidence="4">The sequence shown here is derived from an EMBL/GenBank/DDBJ whole genome shotgun (WGS) entry which is preliminary data.</text>
</comment>
<dbReference type="SUPFAM" id="SSF55729">
    <property type="entry name" value="Acyl-CoA N-acyltransferases (Nat)"/>
    <property type="match status" value="1"/>
</dbReference>
<dbReference type="InterPro" id="IPR016181">
    <property type="entry name" value="Acyl_CoA_acyltransferase"/>
</dbReference>
<evidence type="ECO:0000313" key="4">
    <source>
        <dbReference type="EMBL" id="OIJ41603.1"/>
    </source>
</evidence>
<sequence length="159" mass="17233">MLNLEFAHLRLRPALPDDEDFLKMLYASTRDDLRLAAEPPLLDMLLDMQWRAQRAGYRQGFPGADDTIIETGGAPLGRLLVDRGTRPWRIVDIALLPAARGLGHGAAVLGALQEHAAAQGAALALTVRLDNPGARRLYRACGFVPAGADALSEQMIWPG</sequence>